<sequence>MFASKAEALKEHRMKMSRWLGQVPRLKRDSIKLASIVEKLYKSGFRWYGQEDTRTVKLHHYGVTGRELDLLASYLTNRIQRVDVNNMRSFRSVAEQQGSILGPFLFLVYINDLPSLVTDIYEIVLFADDTSLLVEVKRYSLDYDDVNIVNNIAISKIEKCLV</sequence>
<dbReference type="STRING" id="151549.A0A4C1UUG1"/>
<keyword evidence="2" id="KW-1185">Reference proteome</keyword>
<dbReference type="Proteomes" id="UP000299102">
    <property type="component" value="Unassembled WGS sequence"/>
</dbReference>
<reference evidence="1 2" key="1">
    <citation type="journal article" date="2019" name="Commun. Biol.">
        <title>The bagworm genome reveals a unique fibroin gene that provides high tensile strength.</title>
        <authorList>
            <person name="Kono N."/>
            <person name="Nakamura H."/>
            <person name="Ohtoshi R."/>
            <person name="Tomita M."/>
            <person name="Numata K."/>
            <person name="Arakawa K."/>
        </authorList>
    </citation>
    <scope>NUCLEOTIDE SEQUENCE [LARGE SCALE GENOMIC DNA]</scope>
</reference>
<accession>A0A4C1UUG1</accession>
<dbReference type="PANTHER" id="PTHR33332">
    <property type="entry name" value="REVERSE TRANSCRIPTASE DOMAIN-CONTAINING PROTEIN"/>
    <property type="match status" value="1"/>
</dbReference>
<evidence type="ECO:0000313" key="1">
    <source>
        <dbReference type="EMBL" id="GBP30075.1"/>
    </source>
</evidence>
<gene>
    <name evidence="1" type="ORF">EVAR_14593_1</name>
</gene>
<proteinExistence type="predicted"/>
<name>A0A4C1UUG1_EUMVA</name>
<dbReference type="EMBL" id="BGZK01000228">
    <property type="protein sequence ID" value="GBP30075.1"/>
    <property type="molecule type" value="Genomic_DNA"/>
</dbReference>
<protein>
    <submittedName>
        <fullName evidence="1">Uncharacterized protein</fullName>
    </submittedName>
</protein>
<organism evidence="1 2">
    <name type="scientific">Eumeta variegata</name>
    <name type="common">Bagworm moth</name>
    <name type="synonym">Eumeta japonica</name>
    <dbReference type="NCBI Taxonomy" id="151549"/>
    <lineage>
        <taxon>Eukaryota</taxon>
        <taxon>Metazoa</taxon>
        <taxon>Ecdysozoa</taxon>
        <taxon>Arthropoda</taxon>
        <taxon>Hexapoda</taxon>
        <taxon>Insecta</taxon>
        <taxon>Pterygota</taxon>
        <taxon>Neoptera</taxon>
        <taxon>Endopterygota</taxon>
        <taxon>Lepidoptera</taxon>
        <taxon>Glossata</taxon>
        <taxon>Ditrysia</taxon>
        <taxon>Tineoidea</taxon>
        <taxon>Psychidae</taxon>
        <taxon>Oiketicinae</taxon>
        <taxon>Eumeta</taxon>
    </lineage>
</organism>
<dbReference type="AlphaFoldDB" id="A0A4C1UUG1"/>
<evidence type="ECO:0000313" key="2">
    <source>
        <dbReference type="Proteomes" id="UP000299102"/>
    </source>
</evidence>
<comment type="caution">
    <text evidence="1">The sequence shown here is derived from an EMBL/GenBank/DDBJ whole genome shotgun (WGS) entry which is preliminary data.</text>
</comment>
<dbReference type="OrthoDB" id="414730at2759"/>